<proteinExistence type="predicted"/>
<reference evidence="1 2" key="1">
    <citation type="submission" date="2019-04" db="EMBL/GenBank/DDBJ databases">
        <title>Microbes associate with the intestines of laboratory mice.</title>
        <authorList>
            <person name="Navarre W."/>
            <person name="Wong E."/>
            <person name="Huang K."/>
            <person name="Tropini C."/>
            <person name="Ng K."/>
            <person name="Yu B."/>
        </authorList>
    </citation>
    <scope>NUCLEOTIDE SEQUENCE [LARGE SCALE GENOMIC DNA]</scope>
    <source>
        <strain evidence="1 2">NM39_I3</strain>
    </source>
</reference>
<comment type="caution">
    <text evidence="1">The sequence shown here is derived from an EMBL/GenBank/DDBJ whole genome shotgun (WGS) entry which is preliminary data.</text>
</comment>
<dbReference type="EMBL" id="SRYM01000020">
    <property type="protein sequence ID" value="TGY58026.1"/>
    <property type="molecule type" value="Genomic_DNA"/>
</dbReference>
<evidence type="ECO:0000313" key="1">
    <source>
        <dbReference type="EMBL" id="TGY58026.1"/>
    </source>
</evidence>
<dbReference type="AlphaFoldDB" id="A0A4S2EPB2"/>
<accession>A0A4S2EPB2</accession>
<dbReference type="Proteomes" id="UP000310032">
    <property type="component" value="Unassembled WGS sequence"/>
</dbReference>
<organism evidence="1 2">
    <name type="scientific">Parabacteroides distasonis</name>
    <dbReference type="NCBI Taxonomy" id="823"/>
    <lineage>
        <taxon>Bacteria</taxon>
        <taxon>Pseudomonadati</taxon>
        <taxon>Bacteroidota</taxon>
        <taxon>Bacteroidia</taxon>
        <taxon>Bacteroidales</taxon>
        <taxon>Tannerellaceae</taxon>
        <taxon>Parabacteroides</taxon>
    </lineage>
</organism>
<sequence length="105" mass="12426">MADMSKSNLEKELNSYIRKEWRKLSFNHIDNLEGISELGLKLVNEYEGMGLYPFEGDIAFKLNTKNGYITDYYYIEGKVYIEESDKFPMLKINDNISTRKKYTFI</sequence>
<gene>
    <name evidence="1" type="ORF">E5342_09145</name>
</gene>
<name>A0A4S2EPB2_PARDI</name>
<dbReference type="RefSeq" id="WP_135959249.1">
    <property type="nucleotide sequence ID" value="NZ_SRYM01000020.1"/>
</dbReference>
<evidence type="ECO:0000313" key="2">
    <source>
        <dbReference type="Proteomes" id="UP000310032"/>
    </source>
</evidence>
<protein>
    <submittedName>
        <fullName evidence="1">Uncharacterized protein</fullName>
    </submittedName>
</protein>